<dbReference type="EMBL" id="JZSH01000132">
    <property type="protein sequence ID" value="KJF77547.1"/>
    <property type="molecule type" value="Genomic_DNA"/>
</dbReference>
<evidence type="ECO:0000313" key="2">
    <source>
        <dbReference type="EMBL" id="KJF77547.1"/>
    </source>
</evidence>
<evidence type="ECO:0000313" key="3">
    <source>
        <dbReference type="Proteomes" id="UP000032582"/>
    </source>
</evidence>
<feature type="domain" description="Type VI secretion system IcmF C-terminal" evidence="1">
    <location>
        <begin position="2"/>
        <end position="92"/>
    </location>
</feature>
<dbReference type="InterPro" id="IPR010623">
    <property type="entry name" value="IcmF_C"/>
</dbReference>
<evidence type="ECO:0000259" key="1">
    <source>
        <dbReference type="Pfam" id="PF06744"/>
    </source>
</evidence>
<sequence>MEAVLDIDGQIIRYSHGYQEPVKINWPGPKGGIYTRLTFKTQDGQVETVSFDGPWALFRMYDAGNPVQLSSNSRQLTMAMGQVKGFFIVELNSTMKDYPLWSRALKQFSCPGNI</sequence>
<dbReference type="InterPro" id="IPR053156">
    <property type="entry name" value="T6SS_TssM-like"/>
</dbReference>
<gene>
    <name evidence="2" type="ORF">UA45_12015</name>
</gene>
<reference evidence="2 3" key="1">
    <citation type="submission" date="2015-02" db="EMBL/GenBank/DDBJ databases">
        <title>Whole genome shotgun sequencing of cultured foodborne pathogen.</title>
        <authorList>
            <person name="Timme R."/>
            <person name="Allard M.W."/>
            <person name="Strain E."/>
            <person name="Evans P.S."/>
            <person name="Brown E."/>
        </authorList>
    </citation>
    <scope>NUCLEOTIDE SEQUENCE [LARGE SCALE GENOMIC DNA]</scope>
    <source>
        <strain evidence="2 3">GCSL-TSO-24</strain>
    </source>
</reference>
<proteinExistence type="predicted"/>
<dbReference type="Pfam" id="PF06744">
    <property type="entry name" value="IcmF_C"/>
    <property type="match status" value="1"/>
</dbReference>
<dbReference type="Proteomes" id="UP000032582">
    <property type="component" value="Unassembled WGS sequence"/>
</dbReference>
<organism evidence="2 3">
    <name type="scientific">Morganella morganii</name>
    <name type="common">Proteus morganii</name>
    <dbReference type="NCBI Taxonomy" id="582"/>
    <lineage>
        <taxon>Bacteria</taxon>
        <taxon>Pseudomonadati</taxon>
        <taxon>Pseudomonadota</taxon>
        <taxon>Gammaproteobacteria</taxon>
        <taxon>Enterobacterales</taxon>
        <taxon>Morganellaceae</taxon>
        <taxon>Morganella</taxon>
    </lineage>
</organism>
<dbReference type="PATRIC" id="fig|582.24.peg.3785"/>
<dbReference type="PANTHER" id="PTHR36153">
    <property type="entry name" value="INNER MEMBRANE PROTEIN-RELATED"/>
    <property type="match status" value="1"/>
</dbReference>
<comment type="caution">
    <text evidence="2">The sequence shown here is derived from an EMBL/GenBank/DDBJ whole genome shotgun (WGS) entry which is preliminary data.</text>
</comment>
<dbReference type="AlphaFoldDB" id="A0A0D8L6Q3"/>
<name>A0A0D8L6Q3_MORMO</name>
<dbReference type="PANTHER" id="PTHR36153:SF1">
    <property type="entry name" value="TYPE VI SECRETION SYSTEM COMPONENT TSSM1"/>
    <property type="match status" value="1"/>
</dbReference>
<accession>A0A0D8L6Q3</accession>
<protein>
    <submittedName>
        <fullName evidence="2">Type VI secretion protein</fullName>
    </submittedName>
</protein>